<evidence type="ECO:0000313" key="3">
    <source>
        <dbReference type="EMBL" id="KAL3102260.1"/>
    </source>
</evidence>
<keyword evidence="4" id="KW-1185">Reference proteome</keyword>
<protein>
    <recommendedName>
        <fullName evidence="2">Carboxylesterase type B domain-containing protein</fullName>
    </recommendedName>
</protein>
<name>A0ABD2KH67_HETSC</name>
<keyword evidence="1" id="KW-0472">Membrane</keyword>
<evidence type="ECO:0000256" key="1">
    <source>
        <dbReference type="SAM" id="Phobius"/>
    </source>
</evidence>
<dbReference type="AlphaFoldDB" id="A0ABD2KH67"/>
<dbReference type="InterPro" id="IPR002018">
    <property type="entry name" value="CarbesteraseB"/>
</dbReference>
<dbReference type="SUPFAM" id="SSF53474">
    <property type="entry name" value="alpha/beta-Hydrolases"/>
    <property type="match status" value="1"/>
</dbReference>
<dbReference type="PANTHER" id="PTHR11559">
    <property type="entry name" value="CARBOXYLESTERASE"/>
    <property type="match status" value="1"/>
</dbReference>
<dbReference type="Proteomes" id="UP001620645">
    <property type="component" value="Unassembled WGS sequence"/>
</dbReference>
<gene>
    <name evidence="3" type="ORF">niasHS_003669</name>
</gene>
<proteinExistence type="predicted"/>
<evidence type="ECO:0000259" key="2">
    <source>
        <dbReference type="Pfam" id="PF00135"/>
    </source>
</evidence>
<feature type="domain" description="Carboxylesterase type B" evidence="2">
    <location>
        <begin position="112"/>
        <end position="615"/>
    </location>
</feature>
<reference evidence="3 4" key="1">
    <citation type="submission" date="2024-10" db="EMBL/GenBank/DDBJ databases">
        <authorList>
            <person name="Kim D."/>
        </authorList>
    </citation>
    <scope>NUCLEOTIDE SEQUENCE [LARGE SCALE GENOMIC DNA]</scope>
    <source>
        <strain evidence="3">Taebaek</strain>
    </source>
</reference>
<dbReference type="Pfam" id="PF00135">
    <property type="entry name" value="COesterase"/>
    <property type="match status" value="1"/>
</dbReference>
<dbReference type="Gene3D" id="3.40.50.1820">
    <property type="entry name" value="alpha/beta hydrolase"/>
    <property type="match status" value="1"/>
</dbReference>
<feature type="transmembrane region" description="Helical" evidence="1">
    <location>
        <begin position="54"/>
        <end position="75"/>
    </location>
</feature>
<accession>A0ABD2KH67</accession>
<evidence type="ECO:0000313" key="4">
    <source>
        <dbReference type="Proteomes" id="UP001620645"/>
    </source>
</evidence>
<dbReference type="InterPro" id="IPR029058">
    <property type="entry name" value="AB_hydrolase_fold"/>
</dbReference>
<keyword evidence="1" id="KW-0812">Transmembrane</keyword>
<comment type="caution">
    <text evidence="3">The sequence shown here is derived from an EMBL/GenBank/DDBJ whole genome shotgun (WGS) entry which is preliminary data.</text>
</comment>
<dbReference type="EMBL" id="JBICCN010000026">
    <property type="protein sequence ID" value="KAL3102260.1"/>
    <property type="molecule type" value="Genomic_DNA"/>
</dbReference>
<sequence>MPFPAHFPSGNLPIRAKNWPNSPHLSDNCKGQENAEQQQRPLTFVFCSRGRDMLLFSLFGALAFALTLLLAHQFISLHGHNPTPDLFTELRVNVDGDELIMVGRKLASGDGEYFLDIPYSIATPRYQPTQVAPFPRGFFAIHHGNGCPNGFVRTKSAPAINWDPPPLEAVPVAEQCHTLNIYRCTNSKNSKQLLPVLVYVPEGHWLKRSNANLEPTSTIRRMACAGDGVVVVSLNYRMGPYGLFSAPHWPTPQRELALWDIRTALEWVQLNIAHFGGHRAHVTVMARGDGARLVALLGLLPGTQSLFKRQILLSGSAFLPVMLQTTSSQNDSSPPRPSSSSDASMRFAISAKCVDEKEWKVVKESQHKTALTQEEMAARRKLDDCVATLGHEAIVAADSLSLRPTFLRWPLLSHDSSSAVPANPFSNIPSTSTMITICTSEEQWTNGKIEGTEGTEETFRKRVAEAVREEVVARMRAMDDLAELDYAEEVIRHYVERAAGDGPDALVNRIRTDFFLVGPALLEAFVRSRVGSARVFALLFRSSSNVSQVDVAEVAANSANPWAASQSVCADDLVFNPTPRGQSVEDKEQKDMRSFAEMVANFVTFGDPNREERRTDKHTFTTVYQREKANCEDQSRWLSLNNGTIFNGLELLFGNAFQRENAHFWLSGVAKRMGIFKEGEKPCQ</sequence>
<dbReference type="InterPro" id="IPR050309">
    <property type="entry name" value="Type-B_Carboxylest/Lipase"/>
</dbReference>
<organism evidence="3 4">
    <name type="scientific">Heterodera schachtii</name>
    <name type="common">Sugarbeet cyst nematode worm</name>
    <name type="synonym">Tylenchus schachtii</name>
    <dbReference type="NCBI Taxonomy" id="97005"/>
    <lineage>
        <taxon>Eukaryota</taxon>
        <taxon>Metazoa</taxon>
        <taxon>Ecdysozoa</taxon>
        <taxon>Nematoda</taxon>
        <taxon>Chromadorea</taxon>
        <taxon>Rhabditida</taxon>
        <taxon>Tylenchina</taxon>
        <taxon>Tylenchomorpha</taxon>
        <taxon>Tylenchoidea</taxon>
        <taxon>Heteroderidae</taxon>
        <taxon>Heteroderinae</taxon>
        <taxon>Heterodera</taxon>
    </lineage>
</organism>
<keyword evidence="1" id="KW-1133">Transmembrane helix</keyword>